<comment type="caution">
    <text evidence="1">The sequence shown here is derived from an EMBL/GenBank/DDBJ whole genome shotgun (WGS) entry which is preliminary data.</text>
</comment>
<gene>
    <name evidence="1" type="ORF">C7B43_18920</name>
</gene>
<proteinExistence type="predicted"/>
<reference evidence="1 2" key="1">
    <citation type="journal article" date="2014" name="BMC Genomics">
        <title>Comparison of environmental and isolate Sulfobacillus genomes reveals diverse carbon, sulfur, nitrogen, and hydrogen metabolisms.</title>
        <authorList>
            <person name="Justice N.B."/>
            <person name="Norman A."/>
            <person name="Brown C.T."/>
            <person name="Singh A."/>
            <person name="Thomas B.C."/>
            <person name="Banfield J.F."/>
        </authorList>
    </citation>
    <scope>NUCLEOTIDE SEQUENCE [LARGE SCALE GENOMIC DNA]</scope>
    <source>
        <strain evidence="1">AMDSBA1</strain>
    </source>
</reference>
<protein>
    <submittedName>
        <fullName evidence="1">Uncharacterized protein</fullName>
    </submittedName>
</protein>
<name>A0A2T2WQI8_9FIRM</name>
<organism evidence="1 2">
    <name type="scientific">Sulfobacillus benefaciens</name>
    <dbReference type="NCBI Taxonomy" id="453960"/>
    <lineage>
        <taxon>Bacteria</taxon>
        <taxon>Bacillati</taxon>
        <taxon>Bacillota</taxon>
        <taxon>Clostridia</taxon>
        <taxon>Eubacteriales</taxon>
        <taxon>Clostridiales Family XVII. Incertae Sedis</taxon>
        <taxon>Sulfobacillus</taxon>
    </lineage>
</organism>
<dbReference type="AlphaFoldDB" id="A0A2T2WQI8"/>
<dbReference type="EMBL" id="PXYT01000076">
    <property type="protein sequence ID" value="PSR24497.1"/>
    <property type="molecule type" value="Genomic_DNA"/>
</dbReference>
<evidence type="ECO:0000313" key="2">
    <source>
        <dbReference type="Proteomes" id="UP000242699"/>
    </source>
</evidence>
<accession>A0A2T2WQI8</accession>
<sequence length="67" mass="7215">MAELPKRIPRDMAGGKTPSYGDGLLVAGGGTMGGNPEATFQGMRFEVDRKVRKRDWANVLCAAMPYA</sequence>
<dbReference type="Proteomes" id="UP000242699">
    <property type="component" value="Unassembled WGS sequence"/>
</dbReference>
<evidence type="ECO:0000313" key="1">
    <source>
        <dbReference type="EMBL" id="PSR24497.1"/>
    </source>
</evidence>